<evidence type="ECO:0000256" key="1">
    <source>
        <dbReference type="ARBA" id="ARBA00004651"/>
    </source>
</evidence>
<feature type="transmembrane region" description="Helical" evidence="9">
    <location>
        <begin position="346"/>
        <end position="369"/>
    </location>
</feature>
<keyword evidence="11" id="KW-1185">Reference proteome</keyword>
<dbReference type="Pfam" id="PF01594">
    <property type="entry name" value="AI-2E_transport"/>
    <property type="match status" value="1"/>
</dbReference>
<comment type="caution">
    <text evidence="10">The sequence shown here is derived from an EMBL/GenBank/DDBJ whole genome shotgun (WGS) entry which is preliminary data.</text>
</comment>
<evidence type="ECO:0000256" key="5">
    <source>
        <dbReference type="ARBA" id="ARBA00022692"/>
    </source>
</evidence>
<dbReference type="PANTHER" id="PTHR21716">
    <property type="entry name" value="TRANSMEMBRANE PROTEIN"/>
    <property type="match status" value="1"/>
</dbReference>
<evidence type="ECO:0000256" key="2">
    <source>
        <dbReference type="ARBA" id="ARBA00009773"/>
    </source>
</evidence>
<evidence type="ECO:0000256" key="6">
    <source>
        <dbReference type="ARBA" id="ARBA00022989"/>
    </source>
</evidence>
<keyword evidence="6 9" id="KW-1133">Transmembrane helix</keyword>
<feature type="transmembrane region" description="Helical" evidence="9">
    <location>
        <begin position="39"/>
        <end position="63"/>
    </location>
</feature>
<feature type="transmembrane region" description="Helical" evidence="9">
    <location>
        <begin position="195"/>
        <end position="217"/>
    </location>
</feature>
<dbReference type="AlphaFoldDB" id="A0A6I2GI32"/>
<feature type="transmembrane region" description="Helical" evidence="9">
    <location>
        <begin position="258"/>
        <end position="275"/>
    </location>
</feature>
<keyword evidence="3" id="KW-0813">Transport</keyword>
<proteinExistence type="inferred from homology"/>
<feature type="transmembrane region" description="Helical" evidence="9">
    <location>
        <begin position="295"/>
        <end position="326"/>
    </location>
</feature>
<feature type="transmembrane region" description="Helical" evidence="9">
    <location>
        <begin position="69"/>
        <end position="91"/>
    </location>
</feature>
<evidence type="ECO:0000256" key="3">
    <source>
        <dbReference type="ARBA" id="ARBA00022448"/>
    </source>
</evidence>
<keyword evidence="4" id="KW-1003">Cell membrane</keyword>
<accession>A0A6I2GI32</accession>
<evidence type="ECO:0000256" key="8">
    <source>
        <dbReference type="SAM" id="MobiDB-lite"/>
    </source>
</evidence>
<feature type="compositionally biased region" description="Acidic residues" evidence="8">
    <location>
        <begin position="405"/>
        <end position="420"/>
    </location>
</feature>
<evidence type="ECO:0000256" key="4">
    <source>
        <dbReference type="ARBA" id="ARBA00022475"/>
    </source>
</evidence>
<dbReference type="GO" id="GO:0005886">
    <property type="term" value="C:plasma membrane"/>
    <property type="evidence" value="ECO:0007669"/>
    <property type="project" value="UniProtKB-SubCell"/>
</dbReference>
<sequence>MIKLLNKASQEVCFMRRNANMNSTIRNTWFFQRFLNNKAVISLLIILLSLLIIQVFTKIAYLFSPITQFVNFIAFPIIATVILYYLVAPVINKLDQRGINKRISIIGLFIVIVLLIIWGVSYLVPIIQNQTRSFMDNLPGYLETLERMITETPFIPNAEELFPNISSYFEDFNLSVITEQINPIITSTFGSLSNVIGTITQLATGLVMIPILLYYILVDGEKIPNTILYYIPNKYRVSARRILYRGNYQVSQYIRGQILVATIVGIMFGIGYAIIGLDYGVTLAVISGLLNVIPYLGSFIAVVPALIIGLLTSPLMFIKVIIVLVIEQTIEGRIVSPQILGNSMKIHPVTILLILVGAGHIFGLSGVILGVPGYAVVKVIVSELYGVFREQSGLYEEEHTISNLDMEETDPEEDELGSIE</sequence>
<evidence type="ECO:0000256" key="9">
    <source>
        <dbReference type="SAM" id="Phobius"/>
    </source>
</evidence>
<dbReference type="GO" id="GO:0055085">
    <property type="term" value="P:transmembrane transport"/>
    <property type="evidence" value="ECO:0007669"/>
    <property type="project" value="TreeGrafter"/>
</dbReference>
<comment type="similarity">
    <text evidence="2">Belongs to the autoinducer-2 exporter (AI-2E) (TC 2.A.86) family.</text>
</comment>
<name>A0A6I2GI32_9LACT</name>
<evidence type="ECO:0000313" key="11">
    <source>
        <dbReference type="Proteomes" id="UP000430975"/>
    </source>
</evidence>
<evidence type="ECO:0000313" key="10">
    <source>
        <dbReference type="EMBL" id="MRI85502.1"/>
    </source>
</evidence>
<keyword evidence="7 9" id="KW-0472">Membrane</keyword>
<evidence type="ECO:0000256" key="7">
    <source>
        <dbReference type="ARBA" id="ARBA00023136"/>
    </source>
</evidence>
<dbReference type="InterPro" id="IPR002549">
    <property type="entry name" value="AI-2E-like"/>
</dbReference>
<comment type="subcellular location">
    <subcellularLocation>
        <location evidence="1">Cell membrane</location>
        <topology evidence="1">Multi-pass membrane protein</topology>
    </subcellularLocation>
</comment>
<reference evidence="10 11" key="1">
    <citation type="submission" date="2019-11" db="EMBL/GenBank/DDBJ databases">
        <title>Characterisation of Fundicoccus ignavus gen. nov. sp. nov., a novel genus of the family Aerococcaceae isolated from bulk tank milk.</title>
        <authorList>
            <person name="Siebert A."/>
            <person name="Huptas C."/>
            <person name="Wenning M."/>
            <person name="Scherer S."/>
            <person name="Doll E.V."/>
        </authorList>
    </citation>
    <scope>NUCLEOTIDE SEQUENCE [LARGE SCALE GENOMIC DNA]</scope>
    <source>
        <strain evidence="10 11">WS4759</strain>
    </source>
</reference>
<gene>
    <name evidence="10" type="ORF">GIY09_06370</name>
</gene>
<keyword evidence="5 9" id="KW-0812">Transmembrane</keyword>
<dbReference type="PANTHER" id="PTHR21716:SF53">
    <property type="entry name" value="PERMEASE PERM-RELATED"/>
    <property type="match status" value="1"/>
</dbReference>
<feature type="region of interest" description="Disordered" evidence="8">
    <location>
        <begin position="399"/>
        <end position="420"/>
    </location>
</feature>
<dbReference type="EMBL" id="WJQS01000004">
    <property type="protein sequence ID" value="MRI85502.1"/>
    <property type="molecule type" value="Genomic_DNA"/>
</dbReference>
<protein>
    <submittedName>
        <fullName evidence="10">AI-2E family transporter</fullName>
    </submittedName>
</protein>
<dbReference type="Proteomes" id="UP000430975">
    <property type="component" value="Unassembled WGS sequence"/>
</dbReference>
<organism evidence="10 11">
    <name type="scientific">Fundicoccus ignavus</name>
    <dbReference type="NCBI Taxonomy" id="2664442"/>
    <lineage>
        <taxon>Bacteria</taxon>
        <taxon>Bacillati</taxon>
        <taxon>Bacillota</taxon>
        <taxon>Bacilli</taxon>
        <taxon>Lactobacillales</taxon>
        <taxon>Aerococcaceae</taxon>
        <taxon>Fundicoccus</taxon>
    </lineage>
</organism>
<feature type="transmembrane region" description="Helical" evidence="9">
    <location>
        <begin position="103"/>
        <end position="127"/>
    </location>
</feature>